<keyword evidence="1" id="KW-1133">Transmembrane helix</keyword>
<proteinExistence type="predicted"/>
<sequence>MNTSTDKLITRLACYFLIASGFVLSGFLLTQARDYVDNPAQAAMVINRDNLTLMTAKTRNGEESLFVLDNQNARLFVYRVDINRNQMNLVGLQDLNEIFSTSDDQPGRRR</sequence>
<dbReference type="RefSeq" id="WP_145446168.1">
    <property type="nucleotide sequence ID" value="NZ_CP036280.1"/>
</dbReference>
<evidence type="ECO:0000256" key="1">
    <source>
        <dbReference type="SAM" id="Phobius"/>
    </source>
</evidence>
<keyword evidence="1" id="KW-0472">Membrane</keyword>
<feature type="transmembrane region" description="Helical" evidence="1">
    <location>
        <begin position="12"/>
        <end position="29"/>
    </location>
</feature>
<keyword evidence="3" id="KW-1185">Reference proteome</keyword>
<gene>
    <name evidence="2" type="ORF">Pan265_18370</name>
</gene>
<dbReference type="AlphaFoldDB" id="A0A518BYE2"/>
<reference evidence="2 3" key="1">
    <citation type="submission" date="2019-02" db="EMBL/GenBank/DDBJ databases">
        <title>Deep-cultivation of Planctomycetes and their phenomic and genomic characterization uncovers novel biology.</title>
        <authorList>
            <person name="Wiegand S."/>
            <person name="Jogler M."/>
            <person name="Boedeker C."/>
            <person name="Pinto D."/>
            <person name="Vollmers J."/>
            <person name="Rivas-Marin E."/>
            <person name="Kohn T."/>
            <person name="Peeters S.H."/>
            <person name="Heuer A."/>
            <person name="Rast P."/>
            <person name="Oberbeckmann S."/>
            <person name="Bunk B."/>
            <person name="Jeske O."/>
            <person name="Meyerdierks A."/>
            <person name="Storesund J.E."/>
            <person name="Kallscheuer N."/>
            <person name="Luecker S."/>
            <person name="Lage O.M."/>
            <person name="Pohl T."/>
            <person name="Merkel B.J."/>
            <person name="Hornburger P."/>
            <person name="Mueller R.-W."/>
            <person name="Bruemmer F."/>
            <person name="Labrenz M."/>
            <person name="Spormann A.M."/>
            <person name="Op den Camp H."/>
            <person name="Overmann J."/>
            <person name="Amann R."/>
            <person name="Jetten M.S.M."/>
            <person name="Mascher T."/>
            <person name="Medema M.H."/>
            <person name="Devos D.P."/>
            <person name="Kaster A.-K."/>
            <person name="Ovreas L."/>
            <person name="Rohde M."/>
            <person name="Galperin M.Y."/>
            <person name="Jogler C."/>
        </authorList>
    </citation>
    <scope>NUCLEOTIDE SEQUENCE [LARGE SCALE GENOMIC DNA]</scope>
    <source>
        <strain evidence="2 3">Pan265</strain>
    </source>
</reference>
<organism evidence="2 3">
    <name type="scientific">Mucisphaera calidilacus</name>
    <dbReference type="NCBI Taxonomy" id="2527982"/>
    <lineage>
        <taxon>Bacteria</taxon>
        <taxon>Pseudomonadati</taxon>
        <taxon>Planctomycetota</taxon>
        <taxon>Phycisphaerae</taxon>
        <taxon>Phycisphaerales</taxon>
        <taxon>Phycisphaeraceae</taxon>
        <taxon>Mucisphaera</taxon>
    </lineage>
</organism>
<dbReference type="Proteomes" id="UP000320386">
    <property type="component" value="Chromosome"/>
</dbReference>
<dbReference type="KEGG" id="mcad:Pan265_18370"/>
<keyword evidence="1" id="KW-0812">Transmembrane</keyword>
<dbReference type="EMBL" id="CP036280">
    <property type="protein sequence ID" value="QDU71978.1"/>
    <property type="molecule type" value="Genomic_DNA"/>
</dbReference>
<name>A0A518BYE2_9BACT</name>
<evidence type="ECO:0000313" key="3">
    <source>
        <dbReference type="Proteomes" id="UP000320386"/>
    </source>
</evidence>
<protein>
    <submittedName>
        <fullName evidence="2">Uncharacterized protein</fullName>
    </submittedName>
</protein>
<evidence type="ECO:0000313" key="2">
    <source>
        <dbReference type="EMBL" id="QDU71978.1"/>
    </source>
</evidence>
<accession>A0A518BYE2</accession>